<feature type="domain" description="RING-type" evidence="11">
    <location>
        <begin position="150"/>
        <end position="394"/>
    </location>
</feature>
<dbReference type="Proteomes" id="UP000799429">
    <property type="component" value="Unassembled WGS sequence"/>
</dbReference>
<proteinExistence type="predicted"/>
<evidence type="ECO:0000256" key="3">
    <source>
        <dbReference type="ARBA" id="ARBA00012251"/>
    </source>
</evidence>
<feature type="compositionally biased region" description="Basic residues" evidence="10">
    <location>
        <begin position="123"/>
        <end position="140"/>
    </location>
</feature>
<accession>A0A9P4SJM1</accession>
<evidence type="ECO:0000256" key="6">
    <source>
        <dbReference type="ARBA" id="ARBA00022737"/>
    </source>
</evidence>
<keyword evidence="7" id="KW-0863">Zinc-finger</keyword>
<dbReference type="Gene3D" id="1.20.120.1750">
    <property type="match status" value="1"/>
</dbReference>
<dbReference type="GO" id="GO:0061630">
    <property type="term" value="F:ubiquitin protein ligase activity"/>
    <property type="evidence" value="ECO:0007669"/>
    <property type="project" value="UniProtKB-EC"/>
</dbReference>
<dbReference type="EC" id="2.3.2.31" evidence="3"/>
<evidence type="ECO:0000256" key="2">
    <source>
        <dbReference type="ARBA" id="ARBA00004906"/>
    </source>
</evidence>
<keyword evidence="13" id="KW-1185">Reference proteome</keyword>
<dbReference type="GO" id="GO:0016567">
    <property type="term" value="P:protein ubiquitination"/>
    <property type="evidence" value="ECO:0007669"/>
    <property type="project" value="InterPro"/>
</dbReference>
<comment type="caution">
    <text evidence="12">The sequence shown here is derived from an EMBL/GenBank/DDBJ whole genome shotgun (WGS) entry which is preliminary data.</text>
</comment>
<evidence type="ECO:0000313" key="12">
    <source>
        <dbReference type="EMBL" id="KAF2843484.1"/>
    </source>
</evidence>
<dbReference type="AlphaFoldDB" id="A0A9P4SJM1"/>
<keyword evidence="8" id="KW-0833">Ubl conjugation pathway</keyword>
<evidence type="ECO:0000256" key="9">
    <source>
        <dbReference type="ARBA" id="ARBA00022833"/>
    </source>
</evidence>
<comment type="catalytic activity">
    <reaction evidence="1">
        <text>[E2 ubiquitin-conjugating enzyme]-S-ubiquitinyl-L-cysteine + [acceptor protein]-L-lysine = [E2 ubiquitin-conjugating enzyme]-L-cysteine + [acceptor protein]-N(6)-ubiquitinyl-L-lysine.</text>
        <dbReference type="EC" id="2.3.2.31"/>
    </reaction>
</comment>
<reference evidence="12" key="1">
    <citation type="journal article" date="2020" name="Stud. Mycol.">
        <title>101 Dothideomycetes genomes: a test case for predicting lifestyles and emergence of pathogens.</title>
        <authorList>
            <person name="Haridas S."/>
            <person name="Albert R."/>
            <person name="Binder M."/>
            <person name="Bloem J."/>
            <person name="Labutti K."/>
            <person name="Salamov A."/>
            <person name="Andreopoulos B."/>
            <person name="Baker S."/>
            <person name="Barry K."/>
            <person name="Bills G."/>
            <person name="Bluhm B."/>
            <person name="Cannon C."/>
            <person name="Castanera R."/>
            <person name="Culley D."/>
            <person name="Daum C."/>
            <person name="Ezra D."/>
            <person name="Gonzalez J."/>
            <person name="Henrissat B."/>
            <person name="Kuo A."/>
            <person name="Liang C."/>
            <person name="Lipzen A."/>
            <person name="Lutzoni F."/>
            <person name="Magnuson J."/>
            <person name="Mondo S."/>
            <person name="Nolan M."/>
            <person name="Ohm R."/>
            <person name="Pangilinan J."/>
            <person name="Park H.-J."/>
            <person name="Ramirez L."/>
            <person name="Alfaro M."/>
            <person name="Sun H."/>
            <person name="Tritt A."/>
            <person name="Yoshinaga Y."/>
            <person name="Zwiers L.-H."/>
            <person name="Turgeon B."/>
            <person name="Goodwin S."/>
            <person name="Spatafora J."/>
            <person name="Crous P."/>
            <person name="Grigoriev I."/>
        </authorList>
    </citation>
    <scope>NUCLEOTIDE SEQUENCE</scope>
    <source>
        <strain evidence="12">CBS 101060</strain>
    </source>
</reference>
<feature type="compositionally biased region" description="Polar residues" evidence="10">
    <location>
        <begin position="111"/>
        <end position="122"/>
    </location>
</feature>
<dbReference type="EMBL" id="MU006089">
    <property type="protein sequence ID" value="KAF2843484.1"/>
    <property type="molecule type" value="Genomic_DNA"/>
</dbReference>
<dbReference type="Pfam" id="PF22605">
    <property type="entry name" value="IBR_2"/>
    <property type="match status" value="1"/>
</dbReference>
<keyword evidence="5" id="KW-0479">Metal-binding</keyword>
<dbReference type="InterPro" id="IPR002867">
    <property type="entry name" value="IBR_dom"/>
</dbReference>
<evidence type="ECO:0000256" key="5">
    <source>
        <dbReference type="ARBA" id="ARBA00022723"/>
    </source>
</evidence>
<dbReference type="OrthoDB" id="1431934at2759"/>
<comment type="pathway">
    <text evidence="2">Protein modification; protein ubiquitination.</text>
</comment>
<organism evidence="12 13">
    <name type="scientific">Patellaria atrata CBS 101060</name>
    <dbReference type="NCBI Taxonomy" id="1346257"/>
    <lineage>
        <taxon>Eukaryota</taxon>
        <taxon>Fungi</taxon>
        <taxon>Dikarya</taxon>
        <taxon>Ascomycota</taxon>
        <taxon>Pezizomycotina</taxon>
        <taxon>Dothideomycetes</taxon>
        <taxon>Dothideomycetes incertae sedis</taxon>
        <taxon>Patellariales</taxon>
        <taxon>Patellariaceae</taxon>
        <taxon>Patellaria</taxon>
    </lineage>
</organism>
<dbReference type="PROSITE" id="PS51873">
    <property type="entry name" value="TRIAD"/>
    <property type="match status" value="1"/>
</dbReference>
<gene>
    <name evidence="12" type="ORF">M501DRAFT_91111</name>
</gene>
<evidence type="ECO:0000256" key="10">
    <source>
        <dbReference type="SAM" id="MobiDB-lite"/>
    </source>
</evidence>
<dbReference type="GO" id="GO:0008270">
    <property type="term" value="F:zinc ion binding"/>
    <property type="evidence" value="ECO:0007669"/>
    <property type="project" value="UniProtKB-KW"/>
</dbReference>
<evidence type="ECO:0000256" key="4">
    <source>
        <dbReference type="ARBA" id="ARBA00022679"/>
    </source>
</evidence>
<protein>
    <recommendedName>
        <fullName evidence="3">RBR-type E3 ubiquitin transferase</fullName>
        <ecNumber evidence="3">2.3.2.31</ecNumber>
    </recommendedName>
</protein>
<name>A0A9P4SJM1_9PEZI</name>
<keyword evidence="4" id="KW-0808">Transferase</keyword>
<feature type="region of interest" description="Disordered" evidence="10">
    <location>
        <begin position="111"/>
        <end position="142"/>
    </location>
</feature>
<dbReference type="Pfam" id="PF01485">
    <property type="entry name" value="IBR"/>
    <property type="match status" value="1"/>
</dbReference>
<dbReference type="InterPro" id="IPR044066">
    <property type="entry name" value="TRIAD_supradom"/>
</dbReference>
<sequence length="425" mass="47360">MTTRRARCVVCYSRNLDSAQHLLCIECAKHVPSDFDYDRPDPQQSPDMGKNAVDEDMVHVNSNPPAQQTSKIVEYGQTNFANLAAQKEAEGPETPTQTEDANFIHVAETGNSPTVVNAPTTANRKRKRARPSTYARKKRKVVVEQPPPPESIICPICVEEKVLDEFPRIRRGKSSEVPASCQRHLAINGRGVCSSPDGPYCKTCIGSTLAASLDTRGRALTCPQAGCNVPWGYDYVVPFLPRDQLERYHDGLVDDLLLTPMYFRCTHCDIPSQLDKRVRGFPNVECGYCTKRSCALCSVAWHEDLNCQQFWQKDMGKTGISDQEKATLRVLSKTGARICPRCQNAIEKNGGCEHMLCTRCNHNFYWSTAEQVNVPGAKIKKVKVQPFPPHWLYNGQQGCEADNKNQTNQTALGFTFGAPVPVPQI</sequence>
<dbReference type="InterPro" id="IPR054694">
    <property type="entry name" value="Parkin-like_IBR"/>
</dbReference>
<dbReference type="InterPro" id="IPR031127">
    <property type="entry name" value="E3_UB_ligase_RBR"/>
</dbReference>
<keyword evidence="9" id="KW-0862">Zinc</keyword>
<evidence type="ECO:0000313" key="13">
    <source>
        <dbReference type="Proteomes" id="UP000799429"/>
    </source>
</evidence>
<evidence type="ECO:0000256" key="1">
    <source>
        <dbReference type="ARBA" id="ARBA00001798"/>
    </source>
</evidence>
<evidence type="ECO:0000256" key="8">
    <source>
        <dbReference type="ARBA" id="ARBA00022786"/>
    </source>
</evidence>
<evidence type="ECO:0000256" key="7">
    <source>
        <dbReference type="ARBA" id="ARBA00022771"/>
    </source>
</evidence>
<keyword evidence="6" id="KW-0677">Repeat</keyword>
<dbReference type="PANTHER" id="PTHR11685">
    <property type="entry name" value="RBR FAMILY RING FINGER AND IBR DOMAIN-CONTAINING"/>
    <property type="match status" value="1"/>
</dbReference>
<dbReference type="SUPFAM" id="SSF57850">
    <property type="entry name" value="RING/U-box"/>
    <property type="match status" value="2"/>
</dbReference>
<evidence type="ECO:0000259" key="11">
    <source>
        <dbReference type="PROSITE" id="PS51873"/>
    </source>
</evidence>